<dbReference type="RefSeq" id="WP_234218639.1">
    <property type="nucleotide sequence ID" value="NZ_JAGQAF010000002.1"/>
</dbReference>
<evidence type="ECO:0000313" key="3">
    <source>
        <dbReference type="EMBL" id="MCE8536833.1"/>
    </source>
</evidence>
<sequence length="2139" mass="233446">MTGRSPGYGTQFARMLCALVLGLALCTNTNSPAVAQGGSEANALFVEAVQLYRQSGGKPEQEAAADLARVRELFDRILQEYPDSTAAEAISTQPAPAGVEIARLPPSRPSPDAELAGYPLPDSVTGAIGIVARAACGDETGACVDEVTLALAEYIFRWAFDGERLAQVEQLQWLFANPGRFDDNLARIGAFDAALTDTAFREEFVDRVNGRVLRDIRRDVARKFAMTLVTGVVSEALARHYEATGQAEAAAFTRRWFEPMVEIALVVEGAATPASLAAGTVYIWARNAYAFWHLGESQYRAEEAGATREEQLTRLAAEIDSYSRTLVSGRLTGSAFPDNQGEPLTERHAEILRSVLEQHLELQRWWLESGDAALLETFEPVLSFARDFYEMVTTEQPLDAADGTGALPPDLVPAPAPSGNGGQGTVVFGLPVTPESIRAAVDRYRASFADLCALPSVRESGLTCPGVVGACKGEGCIGRGPFRAREAVELLEAPGSTTIVARLRPGDWVFSEHAETWYVPCRTVRQEANGEQSPGLPPVGTVRWRKNYLGEGISVYHSPTGDQQYFDPDFREVPDAPSQAMDPCHYDNQPTWYLVTTASGQMGWVDTSHAEFDGMGHFSGDDMTGALLWTLDRVETGENLYGRDNLYARVATRAEVDSGPPDHWVISTEPRLTLSHHAVVQDKLALAPDNSVTVFGAPYLPAIAPSYAPDYQTELHLFPSPDGRASIVVQREASSGWGSRAILLNDDTRTAHGRDLIPRARTQGVDNARDVIFVDGPVAWSPGSRYAILRYSPSEHEFRALLFDRETGRTAVMQPPDMQSGTWADVQIDSLRVAGGGVHEITFRTFRCANANCEGFTRTADHVHRFQLESDGPTPLPSLTISAADAIAQLGDGLYGRSPESCGLELPEEGGNWGFHLRQLRMPEYYLGDAVTCTIRGAEYRGDRIEIDAACTAEGVPESRTHHWTILSTTSFRDHGAQGGPADYVLCEAAPPEPQRQEWTEAIVHPGGYGRPKLTGCMWQSPSAGVDCLRADGASEETLRFARARVTEGGEGPVVPIAFQELGQVDIAVLDALTMNGNQIDYFVNTAPETISYPMYPETDLAVLASRGDRRARAVLAKYPGAMHWRSFVGGMRVLPNGHQRFSTVIYWTENCRACPIVGYNLATVDFDQTGRFRAFQAHGIFDNRRYRRLMSLSASDLQRDSAAIQFQLNLRGYDAGPMDGVMGPRSRAALAEFQREHGINSGTGQPDIETLIALVNRATMFSNGASSRSQIDLETSPDSGTVSNFAAPNGYAWLQLASRNTLDEARTTAQQFEGARIFGTQSGWYAISVGPTETFVESPENLARSIEEWKRANNYPDDAFLTAGSTYTTEYPVYPGDSVVPAFLRTSLLRDSMQYSRHFQGGMPVYQDIQILTQGSPVILWGRPDWERGDCLVDGHEGIFIKCADIAAIGEAQSPSTTQSQLAFQLSPETDFTVSRDGAGIHFHFPRNEIRRLLANLSNGDLASTDFSVTVGETTMVACTHFLASGTNDPSNFDLNTLEELRPMLQCNAWSRDGADSFAIIPGSSVSIDVSGYPIDPVVMTLETTPLIEGIMTEGQSCDFRIGNNLGQYSHTRIVPCGLPRAPDPNAEFYRLYAESDGPAFAARLIERSRWRNSPEQRDHLGRMLFEMISTDPDSDSTGDLSRMAAIMHDIAVDAGGDGEMVRVMNYARNTHQDDHPTRAAVLSPDSGWNGPVPDGEKEFHVIGIADRADVEKYTHPDGREAVFLRDGSGNWQVMRDGTNDATFNLVPNSNRDPESIYQHLILDVIPWMLYGVSPADSTSLRDRIAAFERSGMLSTVRTLYGPVADITDAIESVPSNDLATGPLTALNNRPENPGSPEGNADLTSAIGALDAAESVTDTLRAAWEVFRLARSYESYALLRADWTAAASQVSDAGRLVTTQALQSVGTAGVTIMAELILKDVMVDKLMRCPCRLNGETFTNGQADSLVDSFFNLVTADLPGQIIDQSLNIARAAIEVRQTNDGYVDAVKGAARTTLSRYESGEITGDQFAQAIAYSRSLNDDFRDQRTFLALNLIPANRGEIVLQLAEIKVEEGPLGLSTLTLGDFLDQLRRFGLSDLGAQSFAEEIANEFGLQSWPVR</sequence>
<keyword evidence="1" id="KW-0732">Signal</keyword>
<feature type="domain" description="Peptidoglycan binding-like" evidence="2">
    <location>
        <begin position="1204"/>
        <end position="1255"/>
    </location>
</feature>
<evidence type="ECO:0000256" key="1">
    <source>
        <dbReference type="SAM" id="SignalP"/>
    </source>
</evidence>
<dbReference type="InterPro" id="IPR036366">
    <property type="entry name" value="PGBDSf"/>
</dbReference>
<proteinExistence type="predicted"/>
<dbReference type="Gene3D" id="1.10.101.10">
    <property type="entry name" value="PGBD-like superfamily/PGBD"/>
    <property type="match status" value="1"/>
</dbReference>
<evidence type="ECO:0000259" key="2">
    <source>
        <dbReference type="Pfam" id="PF01471"/>
    </source>
</evidence>
<reference evidence="3" key="1">
    <citation type="journal article" date="2021" name="Environ. Microbiol.">
        <title>Cryptic niche differentiation of novel sediment ecotypes of Rugeria pomeroyi correlates with nitrate respiration.</title>
        <authorList>
            <person name="Lin X."/>
            <person name="McNichol J."/>
            <person name="Chu X."/>
            <person name="Qian Y."/>
            <person name="Luo H."/>
        </authorList>
    </citation>
    <scope>NUCLEOTIDE SEQUENCE</scope>
    <source>
        <strain evidence="3">SZCCDBB064</strain>
    </source>
</reference>
<feature type="chain" id="PRO_5040341124" evidence="1">
    <location>
        <begin position="36"/>
        <end position="2139"/>
    </location>
</feature>
<organism evidence="3 4">
    <name type="scientific">Ruegeria pomeroyi</name>
    <dbReference type="NCBI Taxonomy" id="89184"/>
    <lineage>
        <taxon>Bacteria</taxon>
        <taxon>Pseudomonadati</taxon>
        <taxon>Pseudomonadota</taxon>
        <taxon>Alphaproteobacteria</taxon>
        <taxon>Rhodobacterales</taxon>
        <taxon>Roseobacteraceae</taxon>
        <taxon>Ruegeria</taxon>
    </lineage>
</organism>
<accession>A0A9Q3ZLB8</accession>
<dbReference type="Proteomes" id="UP000813672">
    <property type="component" value="Unassembled WGS sequence"/>
</dbReference>
<dbReference type="EMBL" id="JAGQAF010000002">
    <property type="protein sequence ID" value="MCE8536833.1"/>
    <property type="molecule type" value="Genomic_DNA"/>
</dbReference>
<dbReference type="SUPFAM" id="SSF47090">
    <property type="entry name" value="PGBD-like"/>
    <property type="match status" value="1"/>
</dbReference>
<gene>
    <name evidence="3" type="ORF">KBY27_05145</name>
</gene>
<dbReference type="InterPro" id="IPR002477">
    <property type="entry name" value="Peptidoglycan-bd-like"/>
</dbReference>
<dbReference type="Pfam" id="PF01471">
    <property type="entry name" value="PG_binding_1"/>
    <property type="match status" value="1"/>
</dbReference>
<dbReference type="InterPro" id="IPR036365">
    <property type="entry name" value="PGBD-like_sf"/>
</dbReference>
<name>A0A9Q3ZLB8_9RHOB</name>
<protein>
    <submittedName>
        <fullName evidence="3">Peptidoglycan-binding protein</fullName>
    </submittedName>
</protein>
<evidence type="ECO:0000313" key="4">
    <source>
        <dbReference type="Proteomes" id="UP000813672"/>
    </source>
</evidence>
<feature type="signal peptide" evidence="1">
    <location>
        <begin position="1"/>
        <end position="35"/>
    </location>
</feature>
<comment type="caution">
    <text evidence="3">The sequence shown here is derived from an EMBL/GenBank/DDBJ whole genome shotgun (WGS) entry which is preliminary data.</text>
</comment>